<dbReference type="InterPro" id="IPR025690">
    <property type="entry name" value="Methyltransf_put"/>
</dbReference>
<evidence type="ECO:0008006" key="3">
    <source>
        <dbReference type="Google" id="ProtNLM"/>
    </source>
</evidence>
<dbReference type="Gene3D" id="3.40.50.150">
    <property type="entry name" value="Vaccinia Virus protein VP39"/>
    <property type="match status" value="1"/>
</dbReference>
<dbReference type="EMBL" id="PGGO01000010">
    <property type="protein sequence ID" value="PSH68200.1"/>
    <property type="molecule type" value="Genomic_DNA"/>
</dbReference>
<proteinExistence type="predicted"/>
<reference evidence="2" key="1">
    <citation type="submission" date="2017-11" db="EMBL/GenBank/DDBJ databases">
        <authorList>
            <person name="Kuznetsova I."/>
            <person name="Sazanova A."/>
            <person name="Chirak E."/>
            <person name="Safronova V."/>
            <person name="Willems A."/>
        </authorList>
    </citation>
    <scope>NUCLEOTIDE SEQUENCE [LARGE SCALE GENOMIC DNA]</scope>
    <source>
        <strain evidence="2">STM 196</strain>
    </source>
</reference>
<dbReference type="AlphaFoldDB" id="A0A2P7BP06"/>
<protein>
    <recommendedName>
        <fullName evidence="3">S-adenosyl-L-methionine methyltransferase</fullName>
    </recommendedName>
</protein>
<dbReference type="OrthoDB" id="7348097at2"/>
<dbReference type="InterPro" id="IPR029063">
    <property type="entry name" value="SAM-dependent_MTases_sf"/>
</dbReference>
<evidence type="ECO:0000313" key="1">
    <source>
        <dbReference type="EMBL" id="PSH68200.1"/>
    </source>
</evidence>
<accession>A0A2P7BP06</accession>
<dbReference type="RefSeq" id="WP_106711953.1">
    <property type="nucleotide sequence ID" value="NZ_PGGO01000010.1"/>
</dbReference>
<dbReference type="SUPFAM" id="SSF53335">
    <property type="entry name" value="S-adenosyl-L-methionine-dependent methyltransferases"/>
    <property type="match status" value="1"/>
</dbReference>
<organism evidence="1 2">
    <name type="scientific">Phyllobacterium brassicacearum</name>
    <dbReference type="NCBI Taxonomy" id="314235"/>
    <lineage>
        <taxon>Bacteria</taxon>
        <taxon>Pseudomonadati</taxon>
        <taxon>Pseudomonadota</taxon>
        <taxon>Alphaproteobacteria</taxon>
        <taxon>Hyphomicrobiales</taxon>
        <taxon>Phyllobacteriaceae</taxon>
        <taxon>Phyllobacterium</taxon>
    </lineage>
</organism>
<keyword evidence="2" id="KW-1185">Reference proteome</keyword>
<name>A0A2P7BP06_9HYPH</name>
<dbReference type="Proteomes" id="UP000241444">
    <property type="component" value="Unassembled WGS sequence"/>
</dbReference>
<gene>
    <name evidence="1" type="ORF">CU102_14875</name>
</gene>
<comment type="caution">
    <text evidence="1">The sequence shown here is derived from an EMBL/GenBank/DDBJ whole genome shotgun (WGS) entry which is preliminary data.</text>
</comment>
<dbReference type="Pfam" id="PF12692">
    <property type="entry name" value="Methyltransf_17"/>
    <property type="match status" value="1"/>
</dbReference>
<sequence>MSRLDSFISRMTAQREILNHLRGRLDGLGGPVLELGLGNGRTFDHLRECFPDRRIIVFDRAVGAHKTSVPEPENMVVGEIRETARKFIGINAALAHVDIGTGYDDKDAITLTWLPQLMAGLVAPHGYAVSGLELRHPHLEPLPVLPGVEVGRYFLYRRVE</sequence>
<evidence type="ECO:0000313" key="2">
    <source>
        <dbReference type="Proteomes" id="UP000241444"/>
    </source>
</evidence>